<keyword evidence="3" id="KW-1185">Reference proteome</keyword>
<sequence>MKRDFINPLMMITLAYIVEDTLNQQTNQIDNHKNPNKETTHQNPNKNRSTGIPMNNHRRESPTNQPTD</sequence>
<evidence type="ECO:0000256" key="1">
    <source>
        <dbReference type="SAM" id="MobiDB-lite"/>
    </source>
</evidence>
<dbReference type="EMBL" id="KQ090343">
    <property type="protein sequence ID" value="KMS97032.1"/>
    <property type="molecule type" value="Genomic_DNA"/>
</dbReference>
<protein>
    <submittedName>
        <fullName evidence="2">Uncharacterized protein</fullName>
    </submittedName>
</protein>
<name>A0A0J8BAR8_BETVV</name>
<proteinExistence type="predicted"/>
<evidence type="ECO:0000313" key="3">
    <source>
        <dbReference type="Proteomes" id="UP000035740"/>
    </source>
</evidence>
<reference evidence="2 3" key="1">
    <citation type="journal article" date="2014" name="Nature">
        <title>The genome of the recently domesticated crop plant sugar beet (Beta vulgaris).</title>
        <authorList>
            <person name="Dohm J.C."/>
            <person name="Minoche A.E."/>
            <person name="Holtgrawe D."/>
            <person name="Capella-Gutierrez S."/>
            <person name="Zakrzewski F."/>
            <person name="Tafer H."/>
            <person name="Rupp O."/>
            <person name="Sorensen T.R."/>
            <person name="Stracke R."/>
            <person name="Reinhardt R."/>
            <person name="Goesmann A."/>
            <person name="Kraft T."/>
            <person name="Schulz B."/>
            <person name="Stadler P.F."/>
            <person name="Schmidt T."/>
            <person name="Gabaldon T."/>
            <person name="Lehrach H."/>
            <person name="Weisshaar B."/>
            <person name="Himmelbauer H."/>
        </authorList>
    </citation>
    <scope>NUCLEOTIDE SEQUENCE [LARGE SCALE GENOMIC DNA]</scope>
    <source>
        <tissue evidence="2">Taproot</tissue>
    </source>
</reference>
<organism evidence="2 3">
    <name type="scientific">Beta vulgaris subsp. vulgaris</name>
    <name type="common">Beet</name>
    <dbReference type="NCBI Taxonomy" id="3555"/>
    <lineage>
        <taxon>Eukaryota</taxon>
        <taxon>Viridiplantae</taxon>
        <taxon>Streptophyta</taxon>
        <taxon>Embryophyta</taxon>
        <taxon>Tracheophyta</taxon>
        <taxon>Spermatophyta</taxon>
        <taxon>Magnoliopsida</taxon>
        <taxon>eudicotyledons</taxon>
        <taxon>Gunneridae</taxon>
        <taxon>Pentapetalae</taxon>
        <taxon>Caryophyllales</taxon>
        <taxon>Chenopodiaceae</taxon>
        <taxon>Betoideae</taxon>
        <taxon>Beta</taxon>
    </lineage>
</organism>
<dbReference type="OrthoDB" id="10607349at2759"/>
<dbReference type="Proteomes" id="UP000035740">
    <property type="component" value="Unassembled WGS sequence"/>
</dbReference>
<accession>A0A0J8BAR8</accession>
<feature type="region of interest" description="Disordered" evidence="1">
    <location>
        <begin position="26"/>
        <end position="68"/>
    </location>
</feature>
<dbReference type="Gramene" id="KMS97032">
    <property type="protein sequence ID" value="KMS97032"/>
    <property type="gene ID" value="BVRB_7g179360"/>
</dbReference>
<feature type="compositionally biased region" description="Basic and acidic residues" evidence="1">
    <location>
        <begin position="30"/>
        <end position="40"/>
    </location>
</feature>
<feature type="compositionally biased region" description="Polar residues" evidence="1">
    <location>
        <begin position="41"/>
        <end position="53"/>
    </location>
</feature>
<dbReference type="AlphaFoldDB" id="A0A0J8BAR8"/>
<evidence type="ECO:0000313" key="2">
    <source>
        <dbReference type="EMBL" id="KMS97032.1"/>
    </source>
</evidence>
<gene>
    <name evidence="2" type="ORF">BVRB_7g179360</name>
</gene>